<dbReference type="Pfam" id="PF01522">
    <property type="entry name" value="Polysacc_deac_1"/>
    <property type="match status" value="1"/>
</dbReference>
<comment type="caution">
    <text evidence="4">The sequence shown here is derived from an EMBL/GenBank/DDBJ whole genome shotgun (WGS) entry which is preliminary data.</text>
</comment>
<feature type="signal peptide" evidence="2">
    <location>
        <begin position="1"/>
        <end position="17"/>
    </location>
</feature>
<evidence type="ECO:0000256" key="1">
    <source>
        <dbReference type="SAM" id="Coils"/>
    </source>
</evidence>
<reference evidence="4" key="1">
    <citation type="submission" date="2024-05" db="EMBL/GenBank/DDBJ databases">
        <title>Alkalihalobacillus sp. strain MEB203 novel alkaliphilic bacterium from Lonar Lake, India.</title>
        <authorList>
            <person name="Joshi A."/>
            <person name="Thite S."/>
            <person name="Mengade P."/>
        </authorList>
    </citation>
    <scope>NUCLEOTIDE SEQUENCE</scope>
    <source>
        <strain evidence="4">MEB 203</strain>
    </source>
</reference>
<evidence type="ECO:0000256" key="2">
    <source>
        <dbReference type="SAM" id="SignalP"/>
    </source>
</evidence>
<accession>A0ABT5VDP6</accession>
<dbReference type="SUPFAM" id="SSF90257">
    <property type="entry name" value="Myosin rod fragments"/>
    <property type="match status" value="1"/>
</dbReference>
<dbReference type="Proteomes" id="UP001148125">
    <property type="component" value="Unassembled WGS sequence"/>
</dbReference>
<keyword evidence="2" id="KW-0732">Signal</keyword>
<evidence type="ECO:0000313" key="4">
    <source>
        <dbReference type="EMBL" id="MDE5413568.1"/>
    </source>
</evidence>
<evidence type="ECO:0000313" key="5">
    <source>
        <dbReference type="Proteomes" id="UP001148125"/>
    </source>
</evidence>
<proteinExistence type="predicted"/>
<organism evidence="4 5">
    <name type="scientific">Alkalihalobacterium chitinilyticum</name>
    <dbReference type="NCBI Taxonomy" id="2980103"/>
    <lineage>
        <taxon>Bacteria</taxon>
        <taxon>Bacillati</taxon>
        <taxon>Bacillota</taxon>
        <taxon>Bacilli</taxon>
        <taxon>Bacillales</taxon>
        <taxon>Bacillaceae</taxon>
        <taxon>Alkalihalobacterium</taxon>
    </lineage>
</organism>
<dbReference type="PANTHER" id="PTHR10587">
    <property type="entry name" value="GLYCOSYL TRANSFERASE-RELATED"/>
    <property type="match status" value="1"/>
</dbReference>
<dbReference type="RefSeq" id="WP_275118189.1">
    <property type="nucleotide sequence ID" value="NZ_JAOTPO010000005.1"/>
</dbReference>
<dbReference type="PROSITE" id="PS51257">
    <property type="entry name" value="PROKAR_LIPOPROTEIN"/>
    <property type="match status" value="1"/>
</dbReference>
<protein>
    <submittedName>
        <fullName evidence="4">Polysaccharide deacetylase family protein</fullName>
    </submittedName>
</protein>
<sequence length="365" mass="42090">MNLFRILLIMMIISVAAACSSQSTSKVEDLENELLEYEEKVASLLEEKEDLKLQIERLNNEKEQLQQDLEENDNRLIELEDQLQQHQSTIEEKLGAIEGYEKQVEQLKNQVNELKSQNNELNKRNQQLENEIKELKKQLEAKKTPSVKPIPPKEDSRSATKKVFLTFDDGPTTLTPKVFDVLKENQVPATFFMIGQRMEQHPQLVKRAYQDSHMVLTHSYSHDYSIYTSFDTYYNDLTKVEATYKRILGFDAPSIIRFPGGSSNHSSFQYGGKEFMPKLTEDIKKKGYYYIDWNVSSGDAGTAVNNADKIYENVVTNARNKDFIVVLFHDVSTNGQLVKALPDIIKYLKMKAMHFEVSVMLPKKN</sequence>
<dbReference type="InterPro" id="IPR002509">
    <property type="entry name" value="NODB_dom"/>
</dbReference>
<gene>
    <name evidence="4" type="ORF">N7Z68_09225</name>
</gene>
<dbReference type="PANTHER" id="PTHR10587:SF125">
    <property type="entry name" value="POLYSACCHARIDE DEACETYLASE YHEN-RELATED"/>
    <property type="match status" value="1"/>
</dbReference>
<evidence type="ECO:0000259" key="3">
    <source>
        <dbReference type="PROSITE" id="PS51677"/>
    </source>
</evidence>
<dbReference type="InterPro" id="IPR011330">
    <property type="entry name" value="Glyco_hydro/deAcase_b/a-brl"/>
</dbReference>
<dbReference type="SUPFAM" id="SSF88713">
    <property type="entry name" value="Glycoside hydrolase/deacetylase"/>
    <property type="match status" value="1"/>
</dbReference>
<dbReference type="Gene3D" id="3.20.20.370">
    <property type="entry name" value="Glycoside hydrolase/deacetylase"/>
    <property type="match status" value="1"/>
</dbReference>
<dbReference type="PROSITE" id="PS51677">
    <property type="entry name" value="NODB"/>
    <property type="match status" value="1"/>
</dbReference>
<feature type="coiled-coil region" evidence="1">
    <location>
        <begin position="20"/>
        <end position="145"/>
    </location>
</feature>
<name>A0ABT5VDP6_9BACI</name>
<feature type="domain" description="NodB homology" evidence="3">
    <location>
        <begin position="161"/>
        <end position="356"/>
    </location>
</feature>
<feature type="chain" id="PRO_5047373321" evidence="2">
    <location>
        <begin position="18"/>
        <end position="365"/>
    </location>
</feature>
<dbReference type="InterPro" id="IPR050248">
    <property type="entry name" value="Polysacc_deacetylase_ArnD"/>
</dbReference>
<keyword evidence="1" id="KW-0175">Coiled coil</keyword>
<dbReference type="Gene3D" id="1.10.287.1490">
    <property type="match status" value="1"/>
</dbReference>
<dbReference type="EMBL" id="JAOTPO010000005">
    <property type="protein sequence ID" value="MDE5413568.1"/>
    <property type="molecule type" value="Genomic_DNA"/>
</dbReference>
<dbReference type="CDD" id="cd10944">
    <property type="entry name" value="CE4_SmPgdA_like"/>
    <property type="match status" value="1"/>
</dbReference>
<keyword evidence="5" id="KW-1185">Reference proteome</keyword>